<dbReference type="Proteomes" id="UP000199478">
    <property type="component" value="Unassembled WGS sequence"/>
</dbReference>
<dbReference type="InterPro" id="IPR010987">
    <property type="entry name" value="Glutathione-S-Trfase_C-like"/>
</dbReference>
<dbReference type="InterPro" id="IPR036282">
    <property type="entry name" value="Glutathione-S-Trfase_C_sf"/>
</dbReference>
<evidence type="ECO:0000313" key="4">
    <source>
        <dbReference type="Proteomes" id="UP000199478"/>
    </source>
</evidence>
<dbReference type="PANTHER" id="PTHR44051:SF8">
    <property type="entry name" value="GLUTATHIONE S-TRANSFERASE GSTA"/>
    <property type="match status" value="1"/>
</dbReference>
<evidence type="ECO:0000259" key="2">
    <source>
        <dbReference type="PROSITE" id="PS50405"/>
    </source>
</evidence>
<dbReference type="OrthoDB" id="7583243at2"/>
<dbReference type="InterPro" id="IPR036249">
    <property type="entry name" value="Thioredoxin-like_sf"/>
</dbReference>
<name>A0A1I6HN01_9RHOB</name>
<dbReference type="SFLD" id="SFLDG00358">
    <property type="entry name" value="Main_(cytGST)"/>
    <property type="match status" value="1"/>
</dbReference>
<evidence type="ECO:0000313" key="3">
    <source>
        <dbReference type="EMBL" id="SFR55825.1"/>
    </source>
</evidence>
<dbReference type="CDD" id="cd03057">
    <property type="entry name" value="GST_N_Beta"/>
    <property type="match status" value="1"/>
</dbReference>
<dbReference type="EMBL" id="FOYP01000002">
    <property type="protein sequence ID" value="SFR55825.1"/>
    <property type="molecule type" value="Genomic_DNA"/>
</dbReference>
<organism evidence="3 4">
    <name type="scientific">Yoonia tamlensis</name>
    <dbReference type="NCBI Taxonomy" id="390270"/>
    <lineage>
        <taxon>Bacteria</taxon>
        <taxon>Pseudomonadati</taxon>
        <taxon>Pseudomonadota</taxon>
        <taxon>Alphaproteobacteria</taxon>
        <taxon>Rhodobacterales</taxon>
        <taxon>Paracoccaceae</taxon>
        <taxon>Yoonia</taxon>
    </lineage>
</organism>
<keyword evidence="4" id="KW-1185">Reference proteome</keyword>
<dbReference type="AlphaFoldDB" id="A0A1I6HN01"/>
<dbReference type="CDD" id="cd03188">
    <property type="entry name" value="GST_C_Beta"/>
    <property type="match status" value="1"/>
</dbReference>
<dbReference type="SUPFAM" id="SSF47616">
    <property type="entry name" value="GST C-terminal domain-like"/>
    <property type="match status" value="1"/>
</dbReference>
<dbReference type="Gene3D" id="1.20.1050.10">
    <property type="match status" value="1"/>
</dbReference>
<dbReference type="SFLD" id="SFLDG01150">
    <property type="entry name" value="Main.1:_Beta-like"/>
    <property type="match status" value="1"/>
</dbReference>
<dbReference type="PROSITE" id="PS50404">
    <property type="entry name" value="GST_NTER"/>
    <property type="match status" value="1"/>
</dbReference>
<dbReference type="RefSeq" id="WP_090201357.1">
    <property type="nucleotide sequence ID" value="NZ_FOYP01000002.1"/>
</dbReference>
<dbReference type="InterPro" id="IPR040079">
    <property type="entry name" value="Glutathione_S-Trfase"/>
</dbReference>
<dbReference type="InterPro" id="IPR004045">
    <property type="entry name" value="Glutathione_S-Trfase_N"/>
</dbReference>
<keyword evidence="3" id="KW-0808">Transferase</keyword>
<dbReference type="STRING" id="390270.SAMN04488005_2872"/>
<gene>
    <name evidence="3" type="ORF">SAMN04488005_2872</name>
</gene>
<dbReference type="SFLD" id="SFLDS00019">
    <property type="entry name" value="Glutathione_Transferase_(cytos"/>
    <property type="match status" value="1"/>
</dbReference>
<dbReference type="PANTHER" id="PTHR44051">
    <property type="entry name" value="GLUTATHIONE S-TRANSFERASE-RELATED"/>
    <property type="match status" value="1"/>
</dbReference>
<accession>A0A1I6HN01</accession>
<protein>
    <submittedName>
        <fullName evidence="3">Glutathione S-transferase</fullName>
    </submittedName>
</protein>
<dbReference type="SUPFAM" id="SSF52833">
    <property type="entry name" value="Thioredoxin-like"/>
    <property type="match status" value="1"/>
</dbReference>
<feature type="domain" description="GST N-terminal" evidence="1">
    <location>
        <begin position="1"/>
        <end position="80"/>
    </location>
</feature>
<dbReference type="PROSITE" id="PS50405">
    <property type="entry name" value="GST_CTER"/>
    <property type="match status" value="1"/>
</dbReference>
<dbReference type="Gene3D" id="3.40.30.10">
    <property type="entry name" value="Glutaredoxin"/>
    <property type="match status" value="1"/>
</dbReference>
<sequence>MLKLHYAPRTISVAVAIVLEETGTDYIAVPIDFTAGEQAGAAYLAINSKGRVPALETARGILTETGAILEYVAPQLVPDDPLAAAQMRELMYYLASTMHVNHAHKLRGARWADEESSFADMTRKVPQTMAASCEYLEELLPRLPFGGGDEMVLSEAYLYVVLTWLPGDGVDVSRYPHISAFMRKMRARPSVQRIYEKGML</sequence>
<dbReference type="Pfam" id="PF02798">
    <property type="entry name" value="GST_N"/>
    <property type="match status" value="1"/>
</dbReference>
<reference evidence="4" key="1">
    <citation type="submission" date="2016-10" db="EMBL/GenBank/DDBJ databases">
        <authorList>
            <person name="Varghese N."/>
            <person name="Submissions S."/>
        </authorList>
    </citation>
    <scope>NUCLEOTIDE SEQUENCE [LARGE SCALE GENOMIC DNA]</scope>
    <source>
        <strain evidence="4">DSM 26879</strain>
    </source>
</reference>
<dbReference type="GO" id="GO:0016740">
    <property type="term" value="F:transferase activity"/>
    <property type="evidence" value="ECO:0007669"/>
    <property type="project" value="UniProtKB-KW"/>
</dbReference>
<evidence type="ECO:0000259" key="1">
    <source>
        <dbReference type="PROSITE" id="PS50404"/>
    </source>
</evidence>
<proteinExistence type="predicted"/>
<feature type="domain" description="GST C-terminal" evidence="2">
    <location>
        <begin position="80"/>
        <end position="200"/>
    </location>
</feature>